<accession>A0A9W9GIZ2</accession>
<proteinExistence type="predicted"/>
<reference evidence="1" key="1">
    <citation type="submission" date="2022-11" db="EMBL/GenBank/DDBJ databases">
        <authorList>
            <person name="Petersen C."/>
        </authorList>
    </citation>
    <scope>NUCLEOTIDE SEQUENCE</scope>
    <source>
        <strain evidence="1">IBT 22155</strain>
    </source>
</reference>
<gene>
    <name evidence="1" type="ORF">N7515_009970</name>
</gene>
<evidence type="ECO:0000313" key="2">
    <source>
        <dbReference type="Proteomes" id="UP001149079"/>
    </source>
</evidence>
<dbReference type="GeneID" id="81409884"/>
<dbReference type="RefSeq" id="XP_056517086.1">
    <property type="nucleotide sequence ID" value="XM_056670713.1"/>
</dbReference>
<dbReference type="Proteomes" id="UP001149079">
    <property type="component" value="Unassembled WGS sequence"/>
</dbReference>
<dbReference type="AlphaFoldDB" id="A0A9W9GIZ2"/>
<dbReference type="EMBL" id="JAPQKL010000008">
    <property type="protein sequence ID" value="KAJ5120582.1"/>
    <property type="molecule type" value="Genomic_DNA"/>
</dbReference>
<keyword evidence="2" id="KW-1185">Reference proteome</keyword>
<name>A0A9W9GIZ2_9EURO</name>
<reference evidence="1" key="2">
    <citation type="journal article" date="2023" name="IMA Fungus">
        <title>Comparative genomic study of the Penicillium genus elucidates a diverse pangenome and 15 lateral gene transfer events.</title>
        <authorList>
            <person name="Petersen C."/>
            <person name="Sorensen T."/>
            <person name="Nielsen M.R."/>
            <person name="Sondergaard T.E."/>
            <person name="Sorensen J.L."/>
            <person name="Fitzpatrick D.A."/>
            <person name="Frisvad J.C."/>
            <person name="Nielsen K.L."/>
        </authorList>
    </citation>
    <scope>NUCLEOTIDE SEQUENCE</scope>
    <source>
        <strain evidence="1">IBT 22155</strain>
    </source>
</reference>
<organism evidence="1 2">
    <name type="scientific">Penicillium bovifimosum</name>
    <dbReference type="NCBI Taxonomy" id="126998"/>
    <lineage>
        <taxon>Eukaryota</taxon>
        <taxon>Fungi</taxon>
        <taxon>Dikarya</taxon>
        <taxon>Ascomycota</taxon>
        <taxon>Pezizomycotina</taxon>
        <taxon>Eurotiomycetes</taxon>
        <taxon>Eurotiomycetidae</taxon>
        <taxon>Eurotiales</taxon>
        <taxon>Aspergillaceae</taxon>
        <taxon>Penicillium</taxon>
    </lineage>
</organism>
<protein>
    <submittedName>
        <fullName evidence="1">Uncharacterized protein</fullName>
    </submittedName>
</protein>
<sequence length="118" mass="12568">MNKINESVFQKPRAQDDKGLEEEAKSLLVKILDNGKAVILGTEYFNGQLLDSSVAPAVLIHGDEGAGVIHSRLAGSGIDILITGPKTGSGQRILVLNDGSTGLVFRNVLLRRFLSRGA</sequence>
<evidence type="ECO:0000313" key="1">
    <source>
        <dbReference type="EMBL" id="KAJ5120582.1"/>
    </source>
</evidence>
<comment type="caution">
    <text evidence="1">The sequence shown here is derived from an EMBL/GenBank/DDBJ whole genome shotgun (WGS) entry which is preliminary data.</text>
</comment>
<dbReference type="OrthoDB" id="4205543at2759"/>